<reference evidence="2" key="2">
    <citation type="submission" date="2023-01" db="EMBL/GenBank/DDBJ databases">
        <title>Draft genome sequence of Sneathiella chinensis strain NBRC 103408.</title>
        <authorList>
            <person name="Sun Q."/>
            <person name="Mori K."/>
        </authorList>
    </citation>
    <scope>NUCLEOTIDE SEQUENCE</scope>
    <source>
        <strain evidence="2">NBRC 103408</strain>
    </source>
</reference>
<feature type="transmembrane region" description="Helical" evidence="1">
    <location>
        <begin position="31"/>
        <end position="51"/>
    </location>
</feature>
<organism evidence="2 3">
    <name type="scientific">Sneathiella chinensis</name>
    <dbReference type="NCBI Taxonomy" id="349750"/>
    <lineage>
        <taxon>Bacteria</taxon>
        <taxon>Pseudomonadati</taxon>
        <taxon>Pseudomonadota</taxon>
        <taxon>Alphaproteobacteria</taxon>
        <taxon>Sneathiellales</taxon>
        <taxon>Sneathiellaceae</taxon>
        <taxon>Sneathiella</taxon>
    </lineage>
</organism>
<name>A0ABQ5U1N3_9PROT</name>
<dbReference type="PIRSF" id="PIRSF032162">
    <property type="entry name" value="UCP032162_imp"/>
    <property type="match status" value="1"/>
</dbReference>
<feature type="transmembrane region" description="Helical" evidence="1">
    <location>
        <begin position="57"/>
        <end position="76"/>
    </location>
</feature>
<dbReference type="Pfam" id="PF10003">
    <property type="entry name" value="DUF2244"/>
    <property type="match status" value="1"/>
</dbReference>
<keyword evidence="3" id="KW-1185">Reference proteome</keyword>
<gene>
    <name evidence="2" type="ORF">GCM10007924_04830</name>
</gene>
<evidence type="ECO:0000313" key="3">
    <source>
        <dbReference type="Proteomes" id="UP001161409"/>
    </source>
</evidence>
<keyword evidence="1" id="KW-0472">Membrane</keyword>
<dbReference type="InterPro" id="IPR019253">
    <property type="entry name" value="DUF2244_TM"/>
</dbReference>
<evidence type="ECO:0000256" key="1">
    <source>
        <dbReference type="SAM" id="Phobius"/>
    </source>
</evidence>
<comment type="caution">
    <text evidence="2">The sequence shown here is derived from an EMBL/GenBank/DDBJ whole genome shotgun (WGS) entry which is preliminary data.</text>
</comment>
<dbReference type="EMBL" id="BSNF01000001">
    <property type="protein sequence ID" value="GLQ05262.1"/>
    <property type="molecule type" value="Genomic_DNA"/>
</dbReference>
<keyword evidence="1" id="KW-1133">Transmembrane helix</keyword>
<sequence>MERIERQDETEEKALYSLFLYPHRSLSPQEFHMLMAVILLGSFIAGMVFLFMGAWPVFGFFGLDVLAIYGAFHFNFRAARREDILEIRQDALVVRHLAPDGSEQCRRFQAYWSRVLLEGRSLFVVCRGEREEIGAFLAEAEKTEVKEALTSALQDYRSGRLQSPSPSTSIMS</sequence>
<dbReference type="InterPro" id="IPR016990">
    <property type="entry name" value="UCP032162_TM"/>
</dbReference>
<keyword evidence="1" id="KW-0812">Transmembrane</keyword>
<proteinExistence type="predicted"/>
<protein>
    <submittedName>
        <fullName evidence="2">Membrane protein</fullName>
    </submittedName>
</protein>
<reference evidence="2" key="1">
    <citation type="journal article" date="2014" name="Int. J. Syst. Evol. Microbiol.">
        <title>Complete genome of a new Firmicutes species belonging to the dominant human colonic microbiota ('Ruminococcus bicirculans') reveals two chromosomes and a selective capacity to utilize plant glucans.</title>
        <authorList>
            <consortium name="NISC Comparative Sequencing Program"/>
            <person name="Wegmann U."/>
            <person name="Louis P."/>
            <person name="Goesmann A."/>
            <person name="Henrissat B."/>
            <person name="Duncan S.H."/>
            <person name="Flint H.J."/>
        </authorList>
    </citation>
    <scope>NUCLEOTIDE SEQUENCE</scope>
    <source>
        <strain evidence="2">NBRC 103408</strain>
    </source>
</reference>
<dbReference type="Proteomes" id="UP001161409">
    <property type="component" value="Unassembled WGS sequence"/>
</dbReference>
<accession>A0ABQ5U1N3</accession>
<dbReference type="RefSeq" id="WP_277346023.1">
    <property type="nucleotide sequence ID" value="NZ_BSNF01000001.1"/>
</dbReference>
<evidence type="ECO:0000313" key="2">
    <source>
        <dbReference type="EMBL" id="GLQ05262.1"/>
    </source>
</evidence>